<keyword evidence="2" id="KW-1185">Reference proteome</keyword>
<dbReference type="EMBL" id="JARKIF010000067">
    <property type="protein sequence ID" value="KAJ7605801.1"/>
    <property type="molecule type" value="Genomic_DNA"/>
</dbReference>
<evidence type="ECO:0000313" key="2">
    <source>
        <dbReference type="Proteomes" id="UP001221142"/>
    </source>
</evidence>
<dbReference type="Proteomes" id="UP001221142">
    <property type="component" value="Unassembled WGS sequence"/>
</dbReference>
<accession>A0AAD7F8U7</accession>
<gene>
    <name evidence="1" type="ORF">FB45DRAFT_879119</name>
</gene>
<comment type="caution">
    <text evidence="1">The sequence shown here is derived from an EMBL/GenBank/DDBJ whole genome shotgun (WGS) entry which is preliminary data.</text>
</comment>
<dbReference type="AlphaFoldDB" id="A0AAD7F8U7"/>
<protein>
    <submittedName>
        <fullName evidence="1">Uncharacterized protein</fullName>
    </submittedName>
</protein>
<name>A0AAD7F8U7_9AGAR</name>
<proteinExistence type="predicted"/>
<organism evidence="1 2">
    <name type="scientific">Roridomyces roridus</name>
    <dbReference type="NCBI Taxonomy" id="1738132"/>
    <lineage>
        <taxon>Eukaryota</taxon>
        <taxon>Fungi</taxon>
        <taxon>Dikarya</taxon>
        <taxon>Basidiomycota</taxon>
        <taxon>Agaricomycotina</taxon>
        <taxon>Agaricomycetes</taxon>
        <taxon>Agaricomycetidae</taxon>
        <taxon>Agaricales</taxon>
        <taxon>Marasmiineae</taxon>
        <taxon>Mycenaceae</taxon>
        <taxon>Roridomyces</taxon>
    </lineage>
</organism>
<reference evidence="1" key="1">
    <citation type="submission" date="2023-03" db="EMBL/GenBank/DDBJ databases">
        <title>Massive genome expansion in bonnet fungi (Mycena s.s.) driven by repeated elements and novel gene families across ecological guilds.</title>
        <authorList>
            <consortium name="Lawrence Berkeley National Laboratory"/>
            <person name="Harder C.B."/>
            <person name="Miyauchi S."/>
            <person name="Viragh M."/>
            <person name="Kuo A."/>
            <person name="Thoen E."/>
            <person name="Andreopoulos B."/>
            <person name="Lu D."/>
            <person name="Skrede I."/>
            <person name="Drula E."/>
            <person name="Henrissat B."/>
            <person name="Morin E."/>
            <person name="Kohler A."/>
            <person name="Barry K."/>
            <person name="LaButti K."/>
            <person name="Morin E."/>
            <person name="Salamov A."/>
            <person name="Lipzen A."/>
            <person name="Mereny Z."/>
            <person name="Hegedus B."/>
            <person name="Baldrian P."/>
            <person name="Stursova M."/>
            <person name="Weitz H."/>
            <person name="Taylor A."/>
            <person name="Grigoriev I.V."/>
            <person name="Nagy L.G."/>
            <person name="Martin F."/>
            <person name="Kauserud H."/>
        </authorList>
    </citation>
    <scope>NUCLEOTIDE SEQUENCE</scope>
    <source>
        <strain evidence="1">9284</strain>
    </source>
</reference>
<sequence length="125" mass="14287">MSTYSELDLQGESIFIYPEAETQAESQYHGNDPNLIKYISHLSDAFMDAVLPWTYNYLAQRQWETPPTWNWGCKSGDLLKGVNMVPMYLVDKEINACHLRVASYTTISLEIMASEMPLVYLPGKT</sequence>
<evidence type="ECO:0000313" key="1">
    <source>
        <dbReference type="EMBL" id="KAJ7605801.1"/>
    </source>
</evidence>